<keyword evidence="1" id="KW-0853">WD repeat</keyword>
<dbReference type="AlphaFoldDB" id="A0AAJ7TMX1"/>
<evidence type="ECO:0000256" key="2">
    <source>
        <dbReference type="SAM" id="MobiDB-lite"/>
    </source>
</evidence>
<sequence>MAETARRASATLEVVLGVTAGPAAFGCDPTSGIVAYAAGCVVVLLDPSTGEQRHIINPARKPITALAFSPDGAHLATGEAGAAPCICVWRLLLQGEWSSAAVLGVGHQHGVACTAFSPDGRLLVSVGRRHDQAVNLWDWKSGHLVATNKVSSHVLALAFSSCGSRLVTAGVRHVRFWWPPKGDQAAINGAPLPGRAALLGLQREAVFCAVACGQGPACQNLTYCLTLSGCLCVFDEQRILCHCVDLQVSVAKCLCVDEELVFCGGANGLVVGLCARSLRPVCTLPRPSHLDGLKRPWQSGEQQQDEPAPCAVAVCRDARRTWLGCLYGDRSVYVWADASPGQPARPLHAAHYHAGGVRGVEVNPELWDLVGPVSPPQSSFLTCSSDSTVRMWGPGPSSYPELLWVFCSDGLRPDQRGTSQGRGRAGARSVGGAPQGPKRWSDAAGGGVRCMRLLPGEHSLALGDHAGNISIVDLKSWEETLIPGAHTAEVLCLDYTRCKGGEGLLVSAGRDRVVRVFRLAERCGGGGAGSPRAVAVLEEHSSPVTAARFAGSGDSLRLLSCGPDRSLYFRSVHTCEDGLRCAVTRHVVVKETPADMDVDSMGHVAVLGCLDRTLRVFSPVDGRQRHCVKGSSADEGTVLKVHVAPSGTLAASSCSDKSTSIVDLASGACLATFHGHSEVVTSMKFSSDCQRLMTAAGDSCVFVWRLGPELVMRLGQRSPGVQEEQTSGPVPHALPAGIACSRRKRGSDTVSGPFSSPEDTPFCMGPAGLGPARHGSTGLGESGASLPSHADTSVAWTLETTGTTRVSTRRVAAALPPCNLSVALVRRSCGGLQAEMSRDHMKSASLNDLRARGESHQRKSFASGAKGRRDSDLIARSQSELTLASSAEERVHKRQSYMVPTASSQAKVTDKTYSIDRGHAAAVLERSLAGTEYLTRDGEGGQKAEGQANHAAAHEGFWNDGAGGQYDVHKASSTPMVAACRKPYGGFKPLGPENLVYLDECRRLTEELASKTHAAVRLYQQTLLLGNVTEERRRLSTLLREGLRQVAADLGATGFAPRTQGTLEQDILAQSQPDAGTSGALPARDPDIAAIIRQHFELLLQLTQEKLHWKHSL</sequence>
<proteinExistence type="predicted"/>
<dbReference type="SMART" id="SM00320">
    <property type="entry name" value="WD40"/>
    <property type="match status" value="9"/>
</dbReference>
<dbReference type="PROSITE" id="PS51257">
    <property type="entry name" value="PROKAR_LIPOPROTEIN"/>
    <property type="match status" value="1"/>
</dbReference>
<dbReference type="PANTHER" id="PTHR45589:SF3">
    <property type="entry name" value="WD REPEAT-CONTAINING PROTEIN 62"/>
    <property type="match status" value="1"/>
</dbReference>
<name>A0AAJ7TMX1_PETMA</name>
<dbReference type="SUPFAM" id="SSF50978">
    <property type="entry name" value="WD40 repeat-like"/>
    <property type="match status" value="2"/>
</dbReference>
<dbReference type="GeneID" id="116948425"/>
<dbReference type="KEGG" id="pmrn:116948425"/>
<dbReference type="Pfam" id="PF24782">
    <property type="entry name" value="WD40_MABP1-WDR62_2nd"/>
    <property type="match status" value="1"/>
</dbReference>
<dbReference type="PROSITE" id="PS50082">
    <property type="entry name" value="WD_REPEATS_2"/>
    <property type="match status" value="1"/>
</dbReference>
<feature type="compositionally biased region" description="Low complexity" evidence="2">
    <location>
        <begin position="416"/>
        <end position="432"/>
    </location>
</feature>
<reference evidence="5" key="1">
    <citation type="submission" date="2025-08" db="UniProtKB">
        <authorList>
            <consortium name="RefSeq"/>
        </authorList>
    </citation>
    <scope>IDENTIFICATION</scope>
    <source>
        <tissue evidence="5">Sperm</tissue>
    </source>
</reference>
<evidence type="ECO:0000256" key="1">
    <source>
        <dbReference type="PROSITE-ProRule" id="PRU00221"/>
    </source>
</evidence>
<dbReference type="RefSeq" id="XP_032820976.1">
    <property type="nucleotide sequence ID" value="XM_032965085.1"/>
</dbReference>
<dbReference type="InterPro" id="IPR015943">
    <property type="entry name" value="WD40/YVTN_repeat-like_dom_sf"/>
</dbReference>
<keyword evidence="4" id="KW-1185">Reference proteome</keyword>
<dbReference type="Proteomes" id="UP001318040">
    <property type="component" value="Chromosome 33"/>
</dbReference>
<feature type="domain" description="MABP1/WDR62 second WD40" evidence="3">
    <location>
        <begin position="359"/>
        <end position="706"/>
    </location>
</feature>
<gene>
    <name evidence="5" type="primary">LOC116948425</name>
</gene>
<dbReference type="InterPro" id="IPR052779">
    <property type="entry name" value="WDR62"/>
</dbReference>
<dbReference type="InterPro" id="IPR056162">
    <property type="entry name" value="WD40_MABP1-WDR62_2nd"/>
</dbReference>
<feature type="region of interest" description="Disordered" evidence="2">
    <location>
        <begin position="415"/>
        <end position="441"/>
    </location>
</feature>
<dbReference type="Pfam" id="PF00400">
    <property type="entry name" value="WD40"/>
    <property type="match status" value="2"/>
</dbReference>
<dbReference type="Gene3D" id="2.130.10.10">
    <property type="entry name" value="YVTN repeat-like/Quinoprotein amine dehydrogenase"/>
    <property type="match status" value="3"/>
</dbReference>
<dbReference type="InterPro" id="IPR036322">
    <property type="entry name" value="WD40_repeat_dom_sf"/>
</dbReference>
<evidence type="ECO:0000313" key="5">
    <source>
        <dbReference type="RefSeq" id="XP_032820976.1"/>
    </source>
</evidence>
<feature type="region of interest" description="Disordered" evidence="2">
    <location>
        <begin position="849"/>
        <end position="872"/>
    </location>
</feature>
<feature type="region of interest" description="Disordered" evidence="2">
    <location>
        <begin position="885"/>
        <end position="905"/>
    </location>
</feature>
<dbReference type="PANTHER" id="PTHR45589">
    <property type="entry name" value="WD REPEAT DOMAIN 62, ISOFORM G"/>
    <property type="match status" value="1"/>
</dbReference>
<dbReference type="InterPro" id="IPR001680">
    <property type="entry name" value="WD40_rpt"/>
</dbReference>
<organism evidence="4 5">
    <name type="scientific">Petromyzon marinus</name>
    <name type="common">Sea lamprey</name>
    <dbReference type="NCBI Taxonomy" id="7757"/>
    <lineage>
        <taxon>Eukaryota</taxon>
        <taxon>Metazoa</taxon>
        <taxon>Chordata</taxon>
        <taxon>Craniata</taxon>
        <taxon>Vertebrata</taxon>
        <taxon>Cyclostomata</taxon>
        <taxon>Hyperoartia</taxon>
        <taxon>Petromyzontiformes</taxon>
        <taxon>Petromyzontidae</taxon>
        <taxon>Petromyzon</taxon>
    </lineage>
</organism>
<dbReference type="PROSITE" id="PS50294">
    <property type="entry name" value="WD_REPEATS_REGION"/>
    <property type="match status" value="1"/>
</dbReference>
<evidence type="ECO:0000259" key="3">
    <source>
        <dbReference type="Pfam" id="PF24782"/>
    </source>
</evidence>
<protein>
    <submittedName>
        <fullName evidence="5">WD repeat-containing protein 62-like isoform X1</fullName>
    </submittedName>
</protein>
<accession>A0AAJ7TMX1</accession>
<feature type="repeat" description="WD" evidence="1">
    <location>
        <begin position="673"/>
        <end position="706"/>
    </location>
</feature>
<evidence type="ECO:0000313" key="4">
    <source>
        <dbReference type="Proteomes" id="UP001318040"/>
    </source>
</evidence>